<evidence type="ECO:0000256" key="1">
    <source>
        <dbReference type="ARBA" id="ARBA00023015"/>
    </source>
</evidence>
<evidence type="ECO:0000313" key="6">
    <source>
        <dbReference type="Proteomes" id="UP001267290"/>
    </source>
</evidence>
<keyword evidence="2 5" id="KW-0238">DNA-binding</keyword>
<dbReference type="InterPro" id="IPR036390">
    <property type="entry name" value="WH_DNA-bd_sf"/>
</dbReference>
<evidence type="ECO:0000313" key="5">
    <source>
        <dbReference type="EMBL" id="MDR6554986.1"/>
    </source>
</evidence>
<dbReference type="Pfam" id="PF01638">
    <property type="entry name" value="HxlR"/>
    <property type="match status" value="1"/>
</dbReference>
<name>A0ABU1P5G8_9BACL</name>
<dbReference type="Gene3D" id="1.10.10.10">
    <property type="entry name" value="Winged helix-like DNA-binding domain superfamily/Winged helix DNA-binding domain"/>
    <property type="match status" value="1"/>
</dbReference>
<dbReference type="Proteomes" id="UP001267290">
    <property type="component" value="Unassembled WGS sequence"/>
</dbReference>
<dbReference type="PROSITE" id="PS51118">
    <property type="entry name" value="HTH_HXLR"/>
    <property type="match status" value="1"/>
</dbReference>
<dbReference type="RefSeq" id="WP_310502392.1">
    <property type="nucleotide sequence ID" value="NZ_JAVDSB010000022.1"/>
</dbReference>
<protein>
    <submittedName>
        <fullName evidence="5">DNA-binding HxlR family transcriptional regulator</fullName>
    </submittedName>
</protein>
<reference evidence="5 6" key="1">
    <citation type="submission" date="2023-07" db="EMBL/GenBank/DDBJ databases">
        <title>Sorghum-associated microbial communities from plants grown in Nebraska, USA.</title>
        <authorList>
            <person name="Schachtman D."/>
        </authorList>
    </citation>
    <scope>NUCLEOTIDE SEQUENCE [LARGE SCALE GENOMIC DNA]</scope>
    <source>
        <strain evidence="5 6">CC258</strain>
    </source>
</reference>
<dbReference type="GO" id="GO:0003677">
    <property type="term" value="F:DNA binding"/>
    <property type="evidence" value="ECO:0007669"/>
    <property type="project" value="UniProtKB-KW"/>
</dbReference>
<proteinExistence type="predicted"/>
<evidence type="ECO:0000256" key="2">
    <source>
        <dbReference type="ARBA" id="ARBA00023125"/>
    </source>
</evidence>
<keyword evidence="1" id="KW-0805">Transcription regulation</keyword>
<accession>A0ABU1P5G8</accession>
<evidence type="ECO:0000256" key="3">
    <source>
        <dbReference type="ARBA" id="ARBA00023163"/>
    </source>
</evidence>
<dbReference type="PANTHER" id="PTHR33204:SF29">
    <property type="entry name" value="TRANSCRIPTIONAL REGULATOR"/>
    <property type="match status" value="1"/>
</dbReference>
<keyword evidence="6" id="KW-1185">Reference proteome</keyword>
<gene>
    <name evidence="5" type="ORF">J2736_006229</name>
</gene>
<dbReference type="InterPro" id="IPR036388">
    <property type="entry name" value="WH-like_DNA-bd_sf"/>
</dbReference>
<dbReference type="InterPro" id="IPR002577">
    <property type="entry name" value="HTH_HxlR"/>
</dbReference>
<evidence type="ECO:0000259" key="4">
    <source>
        <dbReference type="PROSITE" id="PS51118"/>
    </source>
</evidence>
<dbReference type="EMBL" id="JAVDSB010000022">
    <property type="protein sequence ID" value="MDR6554986.1"/>
    <property type="molecule type" value="Genomic_DNA"/>
</dbReference>
<feature type="domain" description="HTH hxlR-type" evidence="4">
    <location>
        <begin position="18"/>
        <end position="115"/>
    </location>
</feature>
<comment type="caution">
    <text evidence="5">The sequence shown here is derived from an EMBL/GenBank/DDBJ whole genome shotgun (WGS) entry which is preliminary data.</text>
</comment>
<organism evidence="5 6">
    <name type="scientific">Paenibacillus qinlingensis</name>
    <dbReference type="NCBI Taxonomy" id="1837343"/>
    <lineage>
        <taxon>Bacteria</taxon>
        <taxon>Bacillati</taxon>
        <taxon>Bacillota</taxon>
        <taxon>Bacilli</taxon>
        <taxon>Bacillales</taxon>
        <taxon>Paenibacillaceae</taxon>
        <taxon>Paenibacillus</taxon>
    </lineage>
</organism>
<sequence>MSRTTFQGEIPEDQIEVCPITDTQNVIAGKWKILILWHLRETRRFGELQRLVPGVSKGILTSQLRELEKDDMVHRKVYQEVPPKVEYSLTEAGRSFIPILESMGEWGKKNGTMSKKIGKQLSQ</sequence>
<keyword evidence="3" id="KW-0804">Transcription</keyword>
<dbReference type="PANTHER" id="PTHR33204">
    <property type="entry name" value="TRANSCRIPTIONAL REGULATOR, MARR FAMILY"/>
    <property type="match status" value="1"/>
</dbReference>
<dbReference type="SUPFAM" id="SSF46785">
    <property type="entry name" value="Winged helix' DNA-binding domain"/>
    <property type="match status" value="1"/>
</dbReference>